<dbReference type="PROSITE" id="PS51171">
    <property type="entry name" value="PREPHENATE_DEHYDR_3"/>
    <property type="match status" value="1"/>
</dbReference>
<dbReference type="KEGG" id="pkz:C5L36_0B02240"/>
<evidence type="ECO:0000259" key="7">
    <source>
        <dbReference type="PROSITE" id="PS51171"/>
    </source>
</evidence>
<proteinExistence type="predicted"/>
<sequence length="289" mass="30494">MRVGYLGPAGTYSYQAAVQHFPNANGEVEYLPQKSIGACFQSMNDGSVDYAIVPFENSTNGQVIFTFDLIVDWFVGGKANFQVVGEEYVAIHHALVGYAASINGIKEVHSHPQVWGQCRNILAKLESPIQVDESSTAAAVLAVSKLRSLSVAALAPLSAAHVHNVPIIQSPVEDDPSNTTRFLVLGRQHYSADRKIADRKIADKGMLLLAPHGDPSAPAGVARAMAELAARGVGVAGVTSRPLGNGVGNGVGKVFVVDCFDEEARGEEFAGRIAEAAQQIGIAIVAGVY</sequence>
<evidence type="ECO:0000256" key="5">
    <source>
        <dbReference type="ARBA" id="ARBA00023222"/>
    </source>
</evidence>
<dbReference type="VEuPathDB" id="FungiDB:C5L36_0B02240"/>
<evidence type="ECO:0000256" key="6">
    <source>
        <dbReference type="ARBA" id="ARBA00023239"/>
    </source>
</evidence>
<dbReference type="GeneID" id="40382725"/>
<dbReference type="InterPro" id="IPR008242">
    <property type="entry name" value="Chor_mutase/pphenate_deHydtase"/>
</dbReference>
<evidence type="ECO:0000313" key="8">
    <source>
        <dbReference type="EMBL" id="AWU74960.1"/>
    </source>
</evidence>
<evidence type="ECO:0000313" key="9">
    <source>
        <dbReference type="Proteomes" id="UP000249293"/>
    </source>
</evidence>
<name>A0A2U9R0V8_PICKU</name>
<dbReference type="EC" id="4.2.1.51" evidence="2"/>
<evidence type="ECO:0000256" key="4">
    <source>
        <dbReference type="ARBA" id="ARBA00023141"/>
    </source>
</evidence>
<keyword evidence="4" id="KW-0057">Aromatic amino acid biosynthesis</keyword>
<dbReference type="GO" id="GO:0009094">
    <property type="term" value="P:L-phenylalanine biosynthetic process"/>
    <property type="evidence" value="ECO:0007669"/>
    <property type="project" value="UniProtKB-UniPathway"/>
</dbReference>
<dbReference type="OrthoDB" id="983542at2759"/>
<dbReference type="PANTHER" id="PTHR21022">
    <property type="entry name" value="PREPHENATE DEHYDRATASE P PROTEIN"/>
    <property type="match status" value="1"/>
</dbReference>
<dbReference type="GO" id="GO:0005737">
    <property type="term" value="C:cytoplasm"/>
    <property type="evidence" value="ECO:0007669"/>
    <property type="project" value="TreeGrafter"/>
</dbReference>
<reference evidence="8 9" key="1">
    <citation type="submission" date="2018-06" db="EMBL/GenBank/DDBJ databases">
        <title>Population genomics shows no distinction between pathogenic Candida krusei and environmental Pichia kudriavzevii: One species, four names.</title>
        <authorList>
            <person name="Douglass A.P."/>
            <person name="Offei B."/>
            <person name="Braun-Galleani S."/>
            <person name="Coughlan A.Y."/>
            <person name="Martos A."/>
            <person name="Ortiz-Merino R.A."/>
            <person name="Byrne K.P."/>
            <person name="Wolfe K.H."/>
        </authorList>
    </citation>
    <scope>NUCLEOTIDE SEQUENCE [LARGE SCALE GENOMIC DNA]</scope>
    <source>
        <strain evidence="8 9">CBS573</strain>
    </source>
</reference>
<protein>
    <recommendedName>
        <fullName evidence="2">prephenate dehydratase</fullName>
        <ecNumber evidence="2">4.2.1.51</ecNumber>
    </recommendedName>
</protein>
<dbReference type="Gene3D" id="3.40.190.10">
    <property type="entry name" value="Periplasmic binding protein-like II"/>
    <property type="match status" value="2"/>
</dbReference>
<evidence type="ECO:0000256" key="1">
    <source>
        <dbReference type="ARBA" id="ARBA00004741"/>
    </source>
</evidence>
<dbReference type="STRING" id="4909.A0A2U9R0V8"/>
<dbReference type="EMBL" id="CP028774">
    <property type="protein sequence ID" value="AWU74960.1"/>
    <property type="molecule type" value="Genomic_DNA"/>
</dbReference>
<organism evidence="8 9">
    <name type="scientific">Pichia kudriavzevii</name>
    <name type="common">Yeast</name>
    <name type="synonym">Issatchenkia orientalis</name>
    <dbReference type="NCBI Taxonomy" id="4909"/>
    <lineage>
        <taxon>Eukaryota</taxon>
        <taxon>Fungi</taxon>
        <taxon>Dikarya</taxon>
        <taxon>Ascomycota</taxon>
        <taxon>Saccharomycotina</taxon>
        <taxon>Pichiomycetes</taxon>
        <taxon>Pichiales</taxon>
        <taxon>Pichiaceae</taxon>
        <taxon>Pichia</taxon>
    </lineage>
</organism>
<dbReference type="PANTHER" id="PTHR21022:SF19">
    <property type="entry name" value="PREPHENATE DEHYDRATASE-RELATED"/>
    <property type="match status" value="1"/>
</dbReference>
<keyword evidence="5" id="KW-0584">Phenylalanine biosynthesis</keyword>
<dbReference type="PIRSF" id="PIRSF001500">
    <property type="entry name" value="Chor_mut_pdt_Ppr"/>
    <property type="match status" value="1"/>
</dbReference>
<keyword evidence="9" id="KW-1185">Reference proteome</keyword>
<dbReference type="InterPro" id="IPR001086">
    <property type="entry name" value="Preph_deHydtase"/>
</dbReference>
<feature type="domain" description="Prephenate dehydratase" evidence="7">
    <location>
        <begin position="2"/>
        <end position="187"/>
    </location>
</feature>
<comment type="pathway">
    <text evidence="1">Amino-acid biosynthesis; L-phenylalanine biosynthesis; phenylpyruvate from prephenate: step 1/1.</text>
</comment>
<dbReference type="Proteomes" id="UP000249293">
    <property type="component" value="Chromosome 2"/>
</dbReference>
<keyword evidence="6" id="KW-0456">Lyase</keyword>
<dbReference type="Pfam" id="PF00800">
    <property type="entry name" value="PDT"/>
    <property type="match status" value="1"/>
</dbReference>
<evidence type="ECO:0000256" key="3">
    <source>
        <dbReference type="ARBA" id="ARBA00022605"/>
    </source>
</evidence>
<dbReference type="CDD" id="cd13532">
    <property type="entry name" value="PBP2_PDT_like"/>
    <property type="match status" value="1"/>
</dbReference>
<evidence type="ECO:0000256" key="2">
    <source>
        <dbReference type="ARBA" id="ARBA00013147"/>
    </source>
</evidence>
<dbReference type="UniPathway" id="UPA00121">
    <property type="reaction ID" value="UER00345"/>
</dbReference>
<keyword evidence="3" id="KW-0028">Amino-acid biosynthesis</keyword>
<dbReference type="SUPFAM" id="SSF53850">
    <property type="entry name" value="Periplasmic binding protein-like II"/>
    <property type="match status" value="1"/>
</dbReference>
<accession>A0A2U9R0V8</accession>
<dbReference type="GO" id="GO:0004664">
    <property type="term" value="F:prephenate dehydratase activity"/>
    <property type="evidence" value="ECO:0007669"/>
    <property type="project" value="UniProtKB-EC"/>
</dbReference>
<gene>
    <name evidence="8" type="ORF">C5L36_0B02240</name>
</gene>
<dbReference type="AlphaFoldDB" id="A0A2U9R0V8"/>
<dbReference type="RefSeq" id="XP_029320437.1">
    <property type="nucleotide sequence ID" value="XM_029464578.1"/>
</dbReference>